<evidence type="ECO:0000313" key="2">
    <source>
        <dbReference type="Proteomes" id="UP000299102"/>
    </source>
</evidence>
<name>A0A4C1T7V6_EUMVA</name>
<gene>
    <name evidence="1" type="ORF">EVAR_5797_1</name>
</gene>
<protein>
    <submittedName>
        <fullName evidence="1">Uncharacterized protein</fullName>
    </submittedName>
</protein>
<keyword evidence="2" id="KW-1185">Reference proteome</keyword>
<dbReference type="EMBL" id="BGZK01000035">
    <property type="protein sequence ID" value="GBP09371.1"/>
    <property type="molecule type" value="Genomic_DNA"/>
</dbReference>
<accession>A0A4C1T7V6</accession>
<dbReference type="AlphaFoldDB" id="A0A4C1T7V6"/>
<comment type="caution">
    <text evidence="1">The sequence shown here is derived from an EMBL/GenBank/DDBJ whole genome shotgun (WGS) entry which is preliminary data.</text>
</comment>
<sequence length="79" mass="9129">MVRGMLRWFRHLYPKAFQWPGKFADLDLDLVTNLKSYVATDAGRIGVKEFAGHQRVIIVVHEHSQLVKLPVRGRPFGKE</sequence>
<reference evidence="1 2" key="1">
    <citation type="journal article" date="2019" name="Commun. Biol.">
        <title>The bagworm genome reveals a unique fibroin gene that provides high tensile strength.</title>
        <authorList>
            <person name="Kono N."/>
            <person name="Nakamura H."/>
            <person name="Ohtoshi R."/>
            <person name="Tomita M."/>
            <person name="Numata K."/>
            <person name="Arakawa K."/>
        </authorList>
    </citation>
    <scope>NUCLEOTIDE SEQUENCE [LARGE SCALE GENOMIC DNA]</scope>
</reference>
<dbReference type="Proteomes" id="UP000299102">
    <property type="component" value="Unassembled WGS sequence"/>
</dbReference>
<organism evidence="1 2">
    <name type="scientific">Eumeta variegata</name>
    <name type="common">Bagworm moth</name>
    <name type="synonym">Eumeta japonica</name>
    <dbReference type="NCBI Taxonomy" id="151549"/>
    <lineage>
        <taxon>Eukaryota</taxon>
        <taxon>Metazoa</taxon>
        <taxon>Ecdysozoa</taxon>
        <taxon>Arthropoda</taxon>
        <taxon>Hexapoda</taxon>
        <taxon>Insecta</taxon>
        <taxon>Pterygota</taxon>
        <taxon>Neoptera</taxon>
        <taxon>Endopterygota</taxon>
        <taxon>Lepidoptera</taxon>
        <taxon>Glossata</taxon>
        <taxon>Ditrysia</taxon>
        <taxon>Tineoidea</taxon>
        <taxon>Psychidae</taxon>
        <taxon>Oiketicinae</taxon>
        <taxon>Eumeta</taxon>
    </lineage>
</organism>
<proteinExistence type="predicted"/>
<evidence type="ECO:0000313" key="1">
    <source>
        <dbReference type="EMBL" id="GBP09371.1"/>
    </source>
</evidence>